<dbReference type="PROSITE" id="PS51257">
    <property type="entry name" value="PROKAR_LIPOPROTEIN"/>
    <property type="match status" value="1"/>
</dbReference>
<organism evidence="2 3">
    <name type="scientific">Bacteroides xylanisolvens</name>
    <dbReference type="NCBI Taxonomy" id="371601"/>
    <lineage>
        <taxon>Bacteria</taxon>
        <taxon>Pseudomonadati</taxon>
        <taxon>Bacteroidota</taxon>
        <taxon>Bacteroidia</taxon>
        <taxon>Bacteroidales</taxon>
        <taxon>Bacteroidaceae</taxon>
        <taxon>Bacteroides</taxon>
    </lineage>
</organism>
<dbReference type="EMBL" id="JAIWWW010000047">
    <property type="protein sequence ID" value="MCA4525666.1"/>
    <property type="molecule type" value="Genomic_DNA"/>
</dbReference>
<dbReference type="Proteomes" id="UP001197958">
    <property type="component" value="Unassembled WGS sequence"/>
</dbReference>
<evidence type="ECO:0008006" key="4">
    <source>
        <dbReference type="Google" id="ProtNLM"/>
    </source>
</evidence>
<dbReference type="SUPFAM" id="SSF52490">
    <property type="entry name" value="Tubulin nucleotide-binding domain-like"/>
    <property type="match status" value="1"/>
</dbReference>
<protein>
    <recommendedName>
        <fullName evidence="4">Tubulin/FtsZ GTPase domain-containing protein</fullName>
    </recommendedName>
</protein>
<dbReference type="EMBL" id="QRYV01000002">
    <property type="protein sequence ID" value="RGV19015.1"/>
    <property type="molecule type" value="Genomic_DNA"/>
</dbReference>
<comment type="caution">
    <text evidence="2">The sequence shown here is derived from an EMBL/GenBank/DDBJ whole genome shotgun (WGS) entry which is preliminary data.</text>
</comment>
<evidence type="ECO:0000313" key="1">
    <source>
        <dbReference type="EMBL" id="MCA4525666.1"/>
    </source>
</evidence>
<dbReference type="Gene3D" id="3.40.50.1440">
    <property type="entry name" value="Tubulin/FtsZ, GTPase domain"/>
    <property type="match status" value="1"/>
</dbReference>
<dbReference type="InterPro" id="IPR036525">
    <property type="entry name" value="Tubulin/FtsZ_GTPase_sf"/>
</dbReference>
<evidence type="ECO:0000313" key="2">
    <source>
        <dbReference type="EMBL" id="RGV19015.1"/>
    </source>
</evidence>
<reference evidence="1" key="2">
    <citation type="submission" date="2023-08" db="EMBL/GenBank/DDBJ databases">
        <title>Mucin Metabolism Genes Underlie the Key Renovations of Bacteroides xylanisolvens Genomes in Captive Great Apes.</title>
        <authorList>
            <person name="Nishida A.H."/>
        </authorList>
    </citation>
    <scope>NUCLEOTIDE SEQUENCE</scope>
    <source>
        <strain evidence="1">P19.10B</strain>
    </source>
</reference>
<proteinExistence type="predicted"/>
<dbReference type="RefSeq" id="WP_117808974.1">
    <property type="nucleotide sequence ID" value="NZ_JAIWWL010000044.1"/>
</dbReference>
<gene>
    <name evidence="2" type="ORF">DWW25_01550</name>
    <name evidence="1" type="ORF">LDZ35_20915</name>
</gene>
<sequence>MKNAMKQILIIGTGGAGCNIINDLQITKQKTIYPKGANFTFDNTKLNSPNIHFLGLDNSQNVHKEEPWFISTEQDLSTILLDVLNGIESIFIICGIRGKTGGHLAKEIEQYAANNNIQPVLVAIYPFSFEGEGNTKQTTQYFESRSLDIIKISNDDYGNAPFNDGFLLISLQIFQSILSYLDWE</sequence>
<evidence type="ECO:0000313" key="3">
    <source>
        <dbReference type="Proteomes" id="UP000283369"/>
    </source>
</evidence>
<accession>A0A412JGE1</accession>
<dbReference type="Proteomes" id="UP000283369">
    <property type="component" value="Unassembled WGS sequence"/>
</dbReference>
<name>A0A412JGE1_9BACE</name>
<dbReference type="AlphaFoldDB" id="A0A412JGE1"/>
<reference evidence="2 3" key="1">
    <citation type="submission" date="2018-08" db="EMBL/GenBank/DDBJ databases">
        <title>A genome reference for cultivated species of the human gut microbiota.</title>
        <authorList>
            <person name="Zou Y."/>
            <person name="Xue W."/>
            <person name="Luo G."/>
        </authorList>
    </citation>
    <scope>NUCLEOTIDE SEQUENCE [LARGE SCALE GENOMIC DNA]</scope>
    <source>
        <strain evidence="2 3">AF14-7</strain>
    </source>
</reference>